<feature type="transmembrane region" description="Helical" evidence="6">
    <location>
        <begin position="88"/>
        <end position="107"/>
    </location>
</feature>
<proteinExistence type="predicted"/>
<evidence type="ECO:0000313" key="7">
    <source>
        <dbReference type="EMBL" id="KAK8064192.1"/>
    </source>
</evidence>
<feature type="transmembrane region" description="Helical" evidence="6">
    <location>
        <begin position="342"/>
        <end position="360"/>
    </location>
</feature>
<feature type="transmembrane region" description="Helical" evidence="6">
    <location>
        <begin position="114"/>
        <end position="133"/>
    </location>
</feature>
<sequence>MSDPIRHEAISDQDAEKGTAAQIEPKLGAAAVVDCALERRVVRKLDYRIVPLVSFLFLLSFLDRSNIGNARIAGMEEDLHLEGDEYEWLLTIFYIPYILFEFLIIMWKVLPPHAWACFIVLAWGVIATCQAAVTSWSGLMALRFLLGAAEAGFGPGIPYLLSFFYLRHELGFRSGLFLAAAPLATCFSGALAYGITSGHPKLANWRLLFLVEGVPTILMAPVAYFFLPDTPQHARFLTVPEKEAATARGVKQVGNAPAARVGSVHWPDVWATLKDPKPWLTAFMYFSCNVSYASLPVFVPTILNQMGFSGVTAQGLSAPPFFLSACITILTTWIADRTRQRGLIIMGLSVVAGIGYIMLATCKGVAARYAGVFLAAAGVFPAIGNILPWVMNNQGSDSRRGAGMVMLNAIGQCGPLLGTNIFPTREKPYYVKGQSVCAAFMFFTALLALTLRLLLQYENRKLDRRYGTLDEQRARGGAAAAIAAGAKSSEEEGCVGEGGEEGAAAAAAVENYGPMFRYIL</sequence>
<dbReference type="InterPro" id="IPR011701">
    <property type="entry name" value="MFS"/>
</dbReference>
<dbReference type="SUPFAM" id="SSF103473">
    <property type="entry name" value="MFS general substrate transporter"/>
    <property type="match status" value="1"/>
</dbReference>
<evidence type="ECO:0000256" key="1">
    <source>
        <dbReference type="ARBA" id="ARBA00004141"/>
    </source>
</evidence>
<dbReference type="PANTHER" id="PTHR43791:SF36">
    <property type="entry name" value="TRANSPORTER, PUTATIVE (AFU_ORTHOLOGUE AFUA_6G08340)-RELATED"/>
    <property type="match status" value="1"/>
</dbReference>
<protein>
    <submittedName>
        <fullName evidence="7">Pantothenate transporter liz1</fullName>
    </submittedName>
</protein>
<evidence type="ECO:0000256" key="2">
    <source>
        <dbReference type="ARBA" id="ARBA00022448"/>
    </source>
</evidence>
<evidence type="ECO:0000256" key="5">
    <source>
        <dbReference type="ARBA" id="ARBA00023136"/>
    </source>
</evidence>
<gene>
    <name evidence="7" type="ORF">PG996_008844</name>
</gene>
<feature type="transmembrane region" description="Helical" evidence="6">
    <location>
        <begin position="315"/>
        <end position="335"/>
    </location>
</feature>
<feature type="transmembrane region" description="Helical" evidence="6">
    <location>
        <begin position="366"/>
        <end position="390"/>
    </location>
</feature>
<dbReference type="Gene3D" id="1.20.1250.20">
    <property type="entry name" value="MFS general substrate transporter like domains"/>
    <property type="match status" value="2"/>
</dbReference>
<organism evidence="7 8">
    <name type="scientific">Apiospora saccharicola</name>
    <dbReference type="NCBI Taxonomy" id="335842"/>
    <lineage>
        <taxon>Eukaryota</taxon>
        <taxon>Fungi</taxon>
        <taxon>Dikarya</taxon>
        <taxon>Ascomycota</taxon>
        <taxon>Pezizomycotina</taxon>
        <taxon>Sordariomycetes</taxon>
        <taxon>Xylariomycetidae</taxon>
        <taxon>Amphisphaeriales</taxon>
        <taxon>Apiosporaceae</taxon>
        <taxon>Apiospora</taxon>
    </lineage>
</organism>
<accession>A0ABR1UZU6</accession>
<feature type="transmembrane region" description="Helical" evidence="6">
    <location>
        <begin position="402"/>
        <end position="421"/>
    </location>
</feature>
<comment type="subcellular location">
    <subcellularLocation>
        <location evidence="1">Membrane</location>
        <topology evidence="1">Multi-pass membrane protein</topology>
    </subcellularLocation>
</comment>
<feature type="transmembrane region" description="Helical" evidence="6">
    <location>
        <begin position="139"/>
        <end position="164"/>
    </location>
</feature>
<dbReference type="PANTHER" id="PTHR43791">
    <property type="entry name" value="PERMEASE-RELATED"/>
    <property type="match status" value="1"/>
</dbReference>
<dbReference type="Pfam" id="PF07690">
    <property type="entry name" value="MFS_1"/>
    <property type="match status" value="1"/>
</dbReference>
<comment type="caution">
    <text evidence="7">The sequence shown here is derived from an EMBL/GenBank/DDBJ whole genome shotgun (WGS) entry which is preliminary data.</text>
</comment>
<feature type="transmembrane region" description="Helical" evidence="6">
    <location>
        <begin position="45"/>
        <end position="62"/>
    </location>
</feature>
<feature type="transmembrane region" description="Helical" evidence="6">
    <location>
        <begin position="282"/>
        <end position="303"/>
    </location>
</feature>
<keyword evidence="4 6" id="KW-1133">Transmembrane helix</keyword>
<feature type="transmembrane region" description="Helical" evidence="6">
    <location>
        <begin position="433"/>
        <end position="455"/>
    </location>
</feature>
<reference evidence="7 8" key="1">
    <citation type="submission" date="2023-01" db="EMBL/GenBank/DDBJ databases">
        <title>Analysis of 21 Apiospora genomes using comparative genomics revels a genus with tremendous synthesis potential of carbohydrate active enzymes and secondary metabolites.</title>
        <authorList>
            <person name="Sorensen T."/>
        </authorList>
    </citation>
    <scope>NUCLEOTIDE SEQUENCE [LARGE SCALE GENOMIC DNA]</scope>
    <source>
        <strain evidence="7 8">CBS 83171</strain>
    </source>
</reference>
<feature type="transmembrane region" description="Helical" evidence="6">
    <location>
        <begin position="176"/>
        <end position="195"/>
    </location>
</feature>
<keyword evidence="2" id="KW-0813">Transport</keyword>
<evidence type="ECO:0000256" key="3">
    <source>
        <dbReference type="ARBA" id="ARBA00022692"/>
    </source>
</evidence>
<keyword evidence="3 6" id="KW-0812">Transmembrane</keyword>
<dbReference type="EMBL" id="JAQQWM010000005">
    <property type="protein sequence ID" value="KAK8064192.1"/>
    <property type="molecule type" value="Genomic_DNA"/>
</dbReference>
<dbReference type="Proteomes" id="UP001446871">
    <property type="component" value="Unassembled WGS sequence"/>
</dbReference>
<evidence type="ECO:0000313" key="8">
    <source>
        <dbReference type="Proteomes" id="UP001446871"/>
    </source>
</evidence>
<keyword evidence="5 6" id="KW-0472">Membrane</keyword>
<feature type="transmembrane region" description="Helical" evidence="6">
    <location>
        <begin position="207"/>
        <end position="227"/>
    </location>
</feature>
<keyword evidence="8" id="KW-1185">Reference proteome</keyword>
<dbReference type="InterPro" id="IPR036259">
    <property type="entry name" value="MFS_trans_sf"/>
</dbReference>
<evidence type="ECO:0000256" key="6">
    <source>
        <dbReference type="SAM" id="Phobius"/>
    </source>
</evidence>
<name>A0ABR1UZU6_9PEZI</name>
<evidence type="ECO:0000256" key="4">
    <source>
        <dbReference type="ARBA" id="ARBA00022989"/>
    </source>
</evidence>